<evidence type="ECO:0000256" key="4">
    <source>
        <dbReference type="ARBA" id="ARBA00022989"/>
    </source>
</evidence>
<organism evidence="7">
    <name type="scientific">freshwater metagenome</name>
    <dbReference type="NCBI Taxonomy" id="449393"/>
    <lineage>
        <taxon>unclassified sequences</taxon>
        <taxon>metagenomes</taxon>
        <taxon>ecological metagenomes</taxon>
    </lineage>
</organism>
<evidence type="ECO:0000256" key="1">
    <source>
        <dbReference type="ARBA" id="ARBA00004651"/>
    </source>
</evidence>
<keyword evidence="3 6" id="KW-0812">Transmembrane</keyword>
<dbReference type="InterPro" id="IPR019108">
    <property type="entry name" value="Caa3_assmbl_CtaG-rel"/>
</dbReference>
<evidence type="ECO:0000256" key="3">
    <source>
        <dbReference type="ARBA" id="ARBA00022692"/>
    </source>
</evidence>
<dbReference type="AlphaFoldDB" id="A0A6J7QAT9"/>
<dbReference type="GO" id="GO:0005886">
    <property type="term" value="C:plasma membrane"/>
    <property type="evidence" value="ECO:0007669"/>
    <property type="project" value="UniProtKB-SubCell"/>
</dbReference>
<feature type="transmembrane region" description="Helical" evidence="6">
    <location>
        <begin position="236"/>
        <end position="258"/>
    </location>
</feature>
<feature type="transmembrane region" description="Helical" evidence="6">
    <location>
        <begin position="192"/>
        <end position="210"/>
    </location>
</feature>
<feature type="transmembrane region" description="Helical" evidence="6">
    <location>
        <begin position="21"/>
        <end position="40"/>
    </location>
</feature>
<comment type="subcellular location">
    <subcellularLocation>
        <location evidence="1">Cell membrane</location>
        <topology evidence="1">Multi-pass membrane protein</topology>
    </subcellularLocation>
</comment>
<protein>
    <submittedName>
        <fullName evidence="7">Unannotated protein</fullName>
    </submittedName>
</protein>
<accession>A0A6J7QAT9</accession>
<keyword evidence="2" id="KW-1003">Cell membrane</keyword>
<dbReference type="Pfam" id="PF09678">
    <property type="entry name" value="Caa3_CtaG"/>
    <property type="match status" value="1"/>
</dbReference>
<sequence length="296" mass="33350">MIAEAANPLLDPWRFQAHPEIWLLVAFLIGAYTYAVKVIGPQAGVGEHVLTRKNLTAFIAAIGLLWFATDWPMHDISEEYLYSVHMFQHMVLAYFVPPLVLLAIPEWLFRAVIGEGKAYRFVKRLSKPIVAGLLFNVVVMVTHIPGLVNRSAENSPLHYAMHVLVVTTALCMWSPICSPAKEFHIGYAGKTIYLFLMSVVPTVPAAWLTFAEDSVYKHYNIPIRVWGLSVETDQQLAGAVMKTGGSIFLWTIVIFIFFKRLAKGFYKDQSYVPEEEAPLTFSEVEKAFSQSKPPQE</sequence>
<evidence type="ECO:0000256" key="6">
    <source>
        <dbReference type="SAM" id="Phobius"/>
    </source>
</evidence>
<feature type="transmembrane region" description="Helical" evidence="6">
    <location>
        <begin position="89"/>
        <end position="109"/>
    </location>
</feature>
<evidence type="ECO:0000256" key="5">
    <source>
        <dbReference type="ARBA" id="ARBA00023136"/>
    </source>
</evidence>
<reference evidence="7" key="1">
    <citation type="submission" date="2020-05" db="EMBL/GenBank/DDBJ databases">
        <authorList>
            <person name="Chiriac C."/>
            <person name="Salcher M."/>
            <person name="Ghai R."/>
            <person name="Kavagutti S V."/>
        </authorList>
    </citation>
    <scope>NUCLEOTIDE SEQUENCE</scope>
</reference>
<proteinExistence type="predicted"/>
<dbReference type="EMBL" id="CAFBPN010000011">
    <property type="protein sequence ID" value="CAB5012783.1"/>
    <property type="molecule type" value="Genomic_DNA"/>
</dbReference>
<feature type="transmembrane region" description="Helical" evidence="6">
    <location>
        <begin position="129"/>
        <end position="147"/>
    </location>
</feature>
<keyword evidence="4 6" id="KW-1133">Transmembrane helix</keyword>
<keyword evidence="5 6" id="KW-0472">Membrane</keyword>
<evidence type="ECO:0000313" key="7">
    <source>
        <dbReference type="EMBL" id="CAB5012783.1"/>
    </source>
</evidence>
<name>A0A6J7QAT9_9ZZZZ</name>
<feature type="transmembrane region" description="Helical" evidence="6">
    <location>
        <begin position="159"/>
        <end position="180"/>
    </location>
</feature>
<gene>
    <name evidence="7" type="ORF">UFOPK4098_00389</name>
</gene>
<feature type="transmembrane region" description="Helical" evidence="6">
    <location>
        <begin position="52"/>
        <end position="69"/>
    </location>
</feature>
<evidence type="ECO:0000256" key="2">
    <source>
        <dbReference type="ARBA" id="ARBA00022475"/>
    </source>
</evidence>